<keyword evidence="5" id="KW-1185">Reference proteome</keyword>
<dbReference type="Proteomes" id="UP000271554">
    <property type="component" value="Chromosome"/>
</dbReference>
<evidence type="ECO:0000259" key="3">
    <source>
        <dbReference type="Pfam" id="PF10708"/>
    </source>
</evidence>
<keyword evidence="2" id="KW-0812">Transmembrane</keyword>
<dbReference type="AlphaFoldDB" id="A0A387HNL5"/>
<evidence type="ECO:0000256" key="2">
    <source>
        <dbReference type="SAM" id="Phobius"/>
    </source>
</evidence>
<reference evidence="4 5" key="1">
    <citation type="submission" date="2018-10" db="EMBL/GenBank/DDBJ databases">
        <title>Relationship between Morphology and Antimicrobial Activity in Streptomyces.</title>
        <authorList>
            <person name="Kang H.J."/>
            <person name="Kim S.B."/>
        </authorList>
    </citation>
    <scope>NUCLEOTIDE SEQUENCE [LARGE SCALE GENOMIC DNA]</scope>
    <source>
        <strain evidence="4 5">BH38</strain>
    </source>
</reference>
<keyword evidence="2" id="KW-0472">Membrane</keyword>
<dbReference type="KEGG" id="shun:DWB77_06145"/>
<feature type="transmembrane region" description="Helical" evidence="2">
    <location>
        <begin position="62"/>
        <end position="83"/>
    </location>
</feature>
<feature type="compositionally biased region" description="Polar residues" evidence="1">
    <location>
        <begin position="93"/>
        <end position="109"/>
    </location>
</feature>
<name>A0A387HNL5_9ACTN</name>
<keyword evidence="2" id="KW-1133">Transmembrane helix</keyword>
<gene>
    <name evidence="4" type="ORF">DWB77_06145</name>
</gene>
<dbReference type="Pfam" id="PF10708">
    <property type="entry name" value="DUF2510"/>
    <property type="match status" value="1"/>
</dbReference>
<accession>A0A387HNL5</accession>
<proteinExistence type="predicted"/>
<feature type="domain" description="DUF2510" evidence="3">
    <location>
        <begin position="7"/>
        <end position="35"/>
    </location>
</feature>
<evidence type="ECO:0000313" key="5">
    <source>
        <dbReference type="Proteomes" id="UP000271554"/>
    </source>
</evidence>
<dbReference type="OrthoDB" id="4463773at2"/>
<dbReference type="EMBL" id="CP032698">
    <property type="protein sequence ID" value="AYG83943.1"/>
    <property type="molecule type" value="Genomic_DNA"/>
</dbReference>
<evidence type="ECO:0000256" key="1">
    <source>
        <dbReference type="SAM" id="MobiDB-lite"/>
    </source>
</evidence>
<evidence type="ECO:0000313" key="4">
    <source>
        <dbReference type="EMBL" id="AYG83943.1"/>
    </source>
</evidence>
<dbReference type="RefSeq" id="WP_120725031.1">
    <property type="nucleotide sequence ID" value="NZ_CP032698.1"/>
</dbReference>
<dbReference type="InterPro" id="IPR018929">
    <property type="entry name" value="DUF2510"/>
</dbReference>
<sequence length="308" mass="31477">MSMTTPPGWYPDPGAPGTERWWDGATWSAHTRPVAGRSFGPPQPVTPVTAVTAPAVRRRRPLVVAGFAAVVLAAAVAGGFAVLGGPDDEPRTTGASRSATAPQVVNSPSARPGSGPSDDPHTLVDQLNGITLPIPDGWEKSDDMVGELLTMVTKDTYDCPGGSGFCHHGKVTTSTATASDLKTAEAVARHDIADAANDAYDHDAVGTRLYNGITAHHEVKSGPVVVDGRTGYLVRWQVTTGSGPGGYVESLAFPSTVGSEAMVIARFAFDAGPDGPPLALMDTITRGIVPLGGGGNGGVGTSLPPPSP</sequence>
<protein>
    <recommendedName>
        <fullName evidence="3">DUF2510 domain-containing protein</fullName>
    </recommendedName>
</protein>
<feature type="region of interest" description="Disordered" evidence="1">
    <location>
        <begin position="87"/>
        <end position="122"/>
    </location>
</feature>
<organism evidence="4 5">
    <name type="scientific">Streptomyces hundungensis</name>
    <dbReference type="NCBI Taxonomy" id="1077946"/>
    <lineage>
        <taxon>Bacteria</taxon>
        <taxon>Bacillati</taxon>
        <taxon>Actinomycetota</taxon>
        <taxon>Actinomycetes</taxon>
        <taxon>Kitasatosporales</taxon>
        <taxon>Streptomycetaceae</taxon>
        <taxon>Streptomyces</taxon>
    </lineage>
</organism>